<organism evidence="1 2">
    <name type="scientific">Sarcoptes scabiei</name>
    <name type="common">Itch mite</name>
    <name type="synonym">Acarus scabiei</name>
    <dbReference type="NCBI Taxonomy" id="52283"/>
    <lineage>
        <taxon>Eukaryota</taxon>
        <taxon>Metazoa</taxon>
        <taxon>Ecdysozoa</taxon>
        <taxon>Arthropoda</taxon>
        <taxon>Chelicerata</taxon>
        <taxon>Arachnida</taxon>
        <taxon>Acari</taxon>
        <taxon>Acariformes</taxon>
        <taxon>Sarcoptiformes</taxon>
        <taxon>Astigmata</taxon>
        <taxon>Psoroptidia</taxon>
        <taxon>Sarcoptoidea</taxon>
        <taxon>Sarcoptidae</taxon>
        <taxon>Sarcoptinae</taxon>
        <taxon>Sarcoptes</taxon>
    </lineage>
</organism>
<dbReference type="VEuPathDB" id="VectorBase:SSCA008056"/>
<dbReference type="OrthoDB" id="420519at2759"/>
<accession>A0A132AA88</accession>
<comment type="caution">
    <text evidence="1">The sequence shown here is derived from an EMBL/GenBank/DDBJ whole genome shotgun (WGS) entry which is preliminary data.</text>
</comment>
<evidence type="ECO:0000313" key="2">
    <source>
        <dbReference type="Proteomes" id="UP000616769"/>
    </source>
</evidence>
<sequence length="127" mass="14385">MRKRSCTDCGCLLLFIVFLDSIVNDRSIVLVLRHANIEQVIFPSDTYGNICGQGRLSHKPYLYFFNILKCATDIKGTIIDGCQTPQICVSQCPSVTFSVRPSKEVRQIELEHAICQYDITPNRDNVN</sequence>
<reference evidence="1 2" key="1">
    <citation type="journal article" date="2015" name="Parasit. Vectors">
        <title>Draft genome of the scabies mite.</title>
        <authorList>
            <person name="Rider S.D.Jr."/>
            <person name="Morgan M.S."/>
            <person name="Arlian L.G."/>
        </authorList>
    </citation>
    <scope>NUCLEOTIDE SEQUENCE [LARGE SCALE GENOMIC DNA]</scope>
    <source>
        <strain evidence="1">Arlian Lab</strain>
    </source>
</reference>
<dbReference type="AlphaFoldDB" id="A0A132AA88"/>
<name>A0A132AA88_SARSC</name>
<gene>
    <name evidence="1" type="ORF">QR98_0058820</name>
</gene>
<evidence type="ECO:0000313" key="1">
    <source>
        <dbReference type="EMBL" id="KPM07390.1"/>
    </source>
</evidence>
<dbReference type="Proteomes" id="UP000616769">
    <property type="component" value="Unassembled WGS sequence"/>
</dbReference>
<dbReference type="EMBL" id="JXLN01011550">
    <property type="protein sequence ID" value="KPM07390.1"/>
    <property type="molecule type" value="Genomic_DNA"/>
</dbReference>
<protein>
    <submittedName>
        <fullName evidence="1">Uncharacterized protein</fullName>
    </submittedName>
</protein>
<proteinExistence type="predicted"/>